<evidence type="ECO:0000313" key="1">
    <source>
        <dbReference type="EMBL" id="ELP32034.1"/>
    </source>
</evidence>
<gene>
    <name evidence="1" type="ORF">RBSWK_04032</name>
</gene>
<reference evidence="1 2" key="1">
    <citation type="journal article" date="2013" name="Mar. Genomics">
        <title>Expression of sulfatases in Rhodopirellula baltica and the diversity of sulfatases in the genus Rhodopirellula.</title>
        <authorList>
            <person name="Wegner C.E."/>
            <person name="Richter-Heitmann T."/>
            <person name="Klindworth A."/>
            <person name="Klockow C."/>
            <person name="Richter M."/>
            <person name="Achstetter T."/>
            <person name="Glockner F.O."/>
            <person name="Harder J."/>
        </authorList>
    </citation>
    <scope>NUCLEOTIDE SEQUENCE [LARGE SCALE GENOMIC DNA]</scope>
    <source>
        <strain evidence="1 2">SWK14</strain>
    </source>
</reference>
<protein>
    <submittedName>
        <fullName evidence="1">Uncharacterized protein</fullName>
    </submittedName>
</protein>
<dbReference type="EMBL" id="AMWG01000116">
    <property type="protein sequence ID" value="ELP32034.1"/>
    <property type="molecule type" value="Genomic_DNA"/>
</dbReference>
<dbReference type="Proteomes" id="UP000010959">
    <property type="component" value="Unassembled WGS sequence"/>
</dbReference>
<sequence length="119" mass="13962">MALVAVAMRWWQMVPQRTAERFADAIVHLDTERATMLSSSNVIMENNLRFHDFRMTYQLLAKKRDLLDTLTGRGEYTVVLLDDRGEEVLRLRTQVIRFNVIDACLPDRRIFSSMMIAER</sequence>
<proteinExistence type="predicted"/>
<dbReference type="PATRIC" id="fig|993516.3.peg.4314"/>
<comment type="caution">
    <text evidence="1">The sequence shown here is derived from an EMBL/GenBank/DDBJ whole genome shotgun (WGS) entry which is preliminary data.</text>
</comment>
<dbReference type="AlphaFoldDB" id="L7CCW2"/>
<accession>L7CCW2</accession>
<name>L7CCW2_RHOBT</name>
<evidence type="ECO:0000313" key="2">
    <source>
        <dbReference type="Proteomes" id="UP000010959"/>
    </source>
</evidence>
<organism evidence="1 2">
    <name type="scientific">Rhodopirellula baltica SWK14</name>
    <dbReference type="NCBI Taxonomy" id="993516"/>
    <lineage>
        <taxon>Bacteria</taxon>
        <taxon>Pseudomonadati</taxon>
        <taxon>Planctomycetota</taxon>
        <taxon>Planctomycetia</taxon>
        <taxon>Pirellulales</taxon>
        <taxon>Pirellulaceae</taxon>
        <taxon>Rhodopirellula</taxon>
    </lineage>
</organism>